<proteinExistence type="predicted"/>
<feature type="transmembrane region" description="Helical" evidence="1">
    <location>
        <begin position="133"/>
        <end position="156"/>
    </location>
</feature>
<dbReference type="Proteomes" id="UP000664835">
    <property type="component" value="Unassembled WGS sequence"/>
</dbReference>
<comment type="caution">
    <text evidence="3">The sequence shown here is derived from an EMBL/GenBank/DDBJ whole genome shotgun (WGS) entry which is preliminary data.</text>
</comment>
<keyword evidence="1" id="KW-1133">Transmembrane helix</keyword>
<keyword evidence="4" id="KW-1185">Reference proteome</keyword>
<dbReference type="PANTHER" id="PTHR40547:SF1">
    <property type="entry name" value="SLL0298 PROTEIN"/>
    <property type="match status" value="1"/>
</dbReference>
<dbReference type="RefSeq" id="WP_208148255.1">
    <property type="nucleotide sequence ID" value="NZ_JAGETV010000005.1"/>
</dbReference>
<sequence>MPKKLIKRYLPNPEKVKNLKGLGWLGSLLHNPNIWHLHRYSVAKAFFIGLFFMAIPMPSQMVAAALFAILLRANLPLSVALVWISNPITMGPIFYFNYEIGSLILGQAVNPDLHFQLSWHWLTEVLGELWKPLYLGSTVVGLVLGSVSYIAIHILWRMHVIKRWQERCERKRQEKQQKNHN</sequence>
<evidence type="ECO:0000313" key="3">
    <source>
        <dbReference type="EMBL" id="MBO1926810.1"/>
    </source>
</evidence>
<evidence type="ECO:0000313" key="4">
    <source>
        <dbReference type="Proteomes" id="UP000664835"/>
    </source>
</evidence>
<dbReference type="EMBL" id="JAGETV010000005">
    <property type="protein sequence ID" value="MBO1926810.1"/>
    <property type="molecule type" value="Genomic_DNA"/>
</dbReference>
<feature type="domain" description="DUF2062" evidence="2">
    <location>
        <begin position="24"/>
        <end position="165"/>
    </location>
</feature>
<reference evidence="3 4" key="1">
    <citation type="submission" date="2021-03" db="EMBL/GenBank/DDBJ databases">
        <title>Thiomicrorhabdus sp.nov.,novel sulfur-oxidizing bacteria isolated from coastal sediment.</title>
        <authorList>
            <person name="Liu X."/>
        </authorList>
    </citation>
    <scope>NUCLEOTIDE SEQUENCE [LARGE SCALE GENOMIC DNA]</scope>
    <source>
        <strain evidence="3 4">6S2-11</strain>
    </source>
</reference>
<organism evidence="3 4">
    <name type="scientific">Thiomicrorhabdus marina</name>
    <dbReference type="NCBI Taxonomy" id="2818442"/>
    <lineage>
        <taxon>Bacteria</taxon>
        <taxon>Pseudomonadati</taxon>
        <taxon>Pseudomonadota</taxon>
        <taxon>Gammaproteobacteria</taxon>
        <taxon>Thiotrichales</taxon>
        <taxon>Piscirickettsiaceae</taxon>
        <taxon>Thiomicrorhabdus</taxon>
    </lineage>
</organism>
<dbReference type="Pfam" id="PF09835">
    <property type="entry name" value="DUF2062"/>
    <property type="match status" value="1"/>
</dbReference>
<keyword evidence="1" id="KW-0472">Membrane</keyword>
<gene>
    <name evidence="3" type="ORF">J3998_04415</name>
</gene>
<dbReference type="PANTHER" id="PTHR40547">
    <property type="entry name" value="SLL0298 PROTEIN"/>
    <property type="match status" value="1"/>
</dbReference>
<evidence type="ECO:0000259" key="2">
    <source>
        <dbReference type="Pfam" id="PF09835"/>
    </source>
</evidence>
<protein>
    <submittedName>
        <fullName evidence="3">DUF2062 domain-containing protein</fullName>
    </submittedName>
</protein>
<evidence type="ECO:0000256" key="1">
    <source>
        <dbReference type="SAM" id="Phobius"/>
    </source>
</evidence>
<dbReference type="InterPro" id="IPR018639">
    <property type="entry name" value="DUF2062"/>
</dbReference>
<accession>A0ABS3Q3A7</accession>
<keyword evidence="1" id="KW-0812">Transmembrane</keyword>
<name>A0ABS3Q3A7_9GAMM</name>